<name>A0A8H3Z666_VENIN</name>
<protein>
    <submittedName>
        <fullName evidence="2">Uncharacterized protein</fullName>
    </submittedName>
</protein>
<dbReference type="AlphaFoldDB" id="A0A8H3Z666"/>
<feature type="coiled-coil region" evidence="1">
    <location>
        <begin position="232"/>
        <end position="291"/>
    </location>
</feature>
<gene>
    <name evidence="2" type="ORF">EG328_002505</name>
</gene>
<evidence type="ECO:0000313" key="3">
    <source>
        <dbReference type="Proteomes" id="UP000447873"/>
    </source>
</evidence>
<keyword evidence="1" id="KW-0175">Coiled coil</keyword>
<accession>A0A8H3Z666</accession>
<evidence type="ECO:0000256" key="1">
    <source>
        <dbReference type="SAM" id="Coils"/>
    </source>
</evidence>
<evidence type="ECO:0000313" key="2">
    <source>
        <dbReference type="EMBL" id="KAE9987520.1"/>
    </source>
</evidence>
<sequence>MKGEVEPEDVALRVENVERAANFLLKRICNDSNLSRPVNSTATLQMDDFVLLPTCEDIEMAESIGAADTVRYDVSCRSALESLGEKSKDKNHVAGTAPANNSQNVAINGQELNAILALFATARVTSTDAELEAGTKNFDFRDAYLEARKPTLTTRLPTPNDPYAWKILPEKRKTFSEIFTKNLSQHSINAYKALCEGVGISFEAVYASTYDTSKLDQLTPLRTDDVSFSTKIDHLQSANAKLQEEIEVWKEKATKESQRVKLTEEQYCGVRESLEEQLRKMYESNQQLHEQVERYAASTEYLKDMLARCFEGLGTALPVLEEMKKGVSSVVVS</sequence>
<proteinExistence type="predicted"/>
<organism evidence="2 3">
    <name type="scientific">Venturia inaequalis</name>
    <name type="common">Apple scab fungus</name>
    <dbReference type="NCBI Taxonomy" id="5025"/>
    <lineage>
        <taxon>Eukaryota</taxon>
        <taxon>Fungi</taxon>
        <taxon>Dikarya</taxon>
        <taxon>Ascomycota</taxon>
        <taxon>Pezizomycotina</taxon>
        <taxon>Dothideomycetes</taxon>
        <taxon>Pleosporomycetidae</taxon>
        <taxon>Venturiales</taxon>
        <taxon>Venturiaceae</taxon>
        <taxon>Venturia</taxon>
    </lineage>
</organism>
<comment type="caution">
    <text evidence="2">The sequence shown here is derived from an EMBL/GenBank/DDBJ whole genome shotgun (WGS) entry which is preliminary data.</text>
</comment>
<dbReference type="Proteomes" id="UP000447873">
    <property type="component" value="Unassembled WGS sequence"/>
</dbReference>
<reference evidence="2 3" key="1">
    <citation type="submission" date="2018-12" db="EMBL/GenBank/DDBJ databases">
        <title>Venturia inaequalis Genome Resource.</title>
        <authorList>
            <person name="Lichtner F.J."/>
        </authorList>
    </citation>
    <scope>NUCLEOTIDE SEQUENCE [LARGE SCALE GENOMIC DNA]</scope>
    <source>
        <strain evidence="2 3">120213</strain>
    </source>
</reference>
<dbReference type="EMBL" id="WNWS01000017">
    <property type="protein sequence ID" value="KAE9987520.1"/>
    <property type="molecule type" value="Genomic_DNA"/>
</dbReference>